<keyword evidence="2" id="KW-1185">Reference proteome</keyword>
<gene>
    <name evidence="1" type="ORF">BJ508DRAFT_66400</name>
</gene>
<evidence type="ECO:0000313" key="2">
    <source>
        <dbReference type="Proteomes" id="UP000275078"/>
    </source>
</evidence>
<accession>A0A3N4ID59</accession>
<dbReference type="AlphaFoldDB" id="A0A3N4ID59"/>
<dbReference type="EMBL" id="ML119664">
    <property type="protein sequence ID" value="RPA83476.1"/>
    <property type="molecule type" value="Genomic_DNA"/>
</dbReference>
<proteinExistence type="predicted"/>
<evidence type="ECO:0000313" key="1">
    <source>
        <dbReference type="EMBL" id="RPA83476.1"/>
    </source>
</evidence>
<name>A0A3N4ID59_ASCIM</name>
<reference evidence="1 2" key="1">
    <citation type="journal article" date="2018" name="Nat. Ecol. Evol.">
        <title>Pezizomycetes genomes reveal the molecular basis of ectomycorrhizal truffle lifestyle.</title>
        <authorList>
            <person name="Murat C."/>
            <person name="Payen T."/>
            <person name="Noel B."/>
            <person name="Kuo A."/>
            <person name="Morin E."/>
            <person name="Chen J."/>
            <person name="Kohler A."/>
            <person name="Krizsan K."/>
            <person name="Balestrini R."/>
            <person name="Da Silva C."/>
            <person name="Montanini B."/>
            <person name="Hainaut M."/>
            <person name="Levati E."/>
            <person name="Barry K.W."/>
            <person name="Belfiori B."/>
            <person name="Cichocki N."/>
            <person name="Clum A."/>
            <person name="Dockter R.B."/>
            <person name="Fauchery L."/>
            <person name="Guy J."/>
            <person name="Iotti M."/>
            <person name="Le Tacon F."/>
            <person name="Lindquist E.A."/>
            <person name="Lipzen A."/>
            <person name="Malagnac F."/>
            <person name="Mello A."/>
            <person name="Molinier V."/>
            <person name="Miyauchi S."/>
            <person name="Poulain J."/>
            <person name="Riccioni C."/>
            <person name="Rubini A."/>
            <person name="Sitrit Y."/>
            <person name="Splivallo R."/>
            <person name="Traeger S."/>
            <person name="Wang M."/>
            <person name="Zifcakova L."/>
            <person name="Wipf D."/>
            <person name="Zambonelli A."/>
            <person name="Paolocci F."/>
            <person name="Nowrousian M."/>
            <person name="Ottonello S."/>
            <person name="Baldrian P."/>
            <person name="Spatafora J.W."/>
            <person name="Henrissat B."/>
            <person name="Nagy L.G."/>
            <person name="Aury J.M."/>
            <person name="Wincker P."/>
            <person name="Grigoriev I.V."/>
            <person name="Bonfante P."/>
            <person name="Martin F.M."/>
        </authorList>
    </citation>
    <scope>NUCLEOTIDE SEQUENCE [LARGE SCALE GENOMIC DNA]</scope>
    <source>
        <strain evidence="1 2">RN42</strain>
    </source>
</reference>
<sequence>MMQHRHAQRRRSTVAIHVKQTQPFETLLINTFPPTLTPSPRNLPSLSSARVPILADTPSNSCQHIFHRENPPGPHRFTQTTTLQHHGRALQLPELL</sequence>
<organism evidence="1 2">
    <name type="scientific">Ascobolus immersus RN42</name>
    <dbReference type="NCBI Taxonomy" id="1160509"/>
    <lineage>
        <taxon>Eukaryota</taxon>
        <taxon>Fungi</taxon>
        <taxon>Dikarya</taxon>
        <taxon>Ascomycota</taxon>
        <taxon>Pezizomycotina</taxon>
        <taxon>Pezizomycetes</taxon>
        <taxon>Pezizales</taxon>
        <taxon>Ascobolaceae</taxon>
        <taxon>Ascobolus</taxon>
    </lineage>
</organism>
<dbReference type="Proteomes" id="UP000275078">
    <property type="component" value="Unassembled WGS sequence"/>
</dbReference>
<protein>
    <submittedName>
        <fullName evidence="1">Uncharacterized protein</fullName>
    </submittedName>
</protein>